<accession>A0AA86T116</accession>
<gene>
    <name evidence="1" type="ORF">AYBTSS11_LOCUS19361</name>
</gene>
<evidence type="ECO:0000313" key="2">
    <source>
        <dbReference type="Proteomes" id="UP001189624"/>
    </source>
</evidence>
<organism evidence="1 2">
    <name type="scientific">Sphenostylis stenocarpa</name>
    <dbReference type="NCBI Taxonomy" id="92480"/>
    <lineage>
        <taxon>Eukaryota</taxon>
        <taxon>Viridiplantae</taxon>
        <taxon>Streptophyta</taxon>
        <taxon>Embryophyta</taxon>
        <taxon>Tracheophyta</taxon>
        <taxon>Spermatophyta</taxon>
        <taxon>Magnoliopsida</taxon>
        <taxon>eudicotyledons</taxon>
        <taxon>Gunneridae</taxon>
        <taxon>Pentapetalae</taxon>
        <taxon>rosids</taxon>
        <taxon>fabids</taxon>
        <taxon>Fabales</taxon>
        <taxon>Fabaceae</taxon>
        <taxon>Papilionoideae</taxon>
        <taxon>50 kb inversion clade</taxon>
        <taxon>NPAAA clade</taxon>
        <taxon>indigoferoid/millettioid clade</taxon>
        <taxon>Phaseoleae</taxon>
        <taxon>Sphenostylis</taxon>
    </lineage>
</organism>
<proteinExistence type="predicted"/>
<dbReference type="Gramene" id="rna-AYBTSS11_LOCUS19361">
    <property type="protein sequence ID" value="CAJ1962652.1"/>
    <property type="gene ID" value="gene-AYBTSS11_LOCUS19361"/>
</dbReference>
<reference evidence="1" key="1">
    <citation type="submission" date="2023-10" db="EMBL/GenBank/DDBJ databases">
        <authorList>
            <person name="Domelevo Entfellner J.-B."/>
        </authorList>
    </citation>
    <scope>NUCLEOTIDE SEQUENCE</scope>
</reference>
<dbReference type="EMBL" id="OY731403">
    <property type="protein sequence ID" value="CAJ1962652.1"/>
    <property type="molecule type" value="Genomic_DNA"/>
</dbReference>
<sequence length="92" mass="10510">MEREWCRARAGVRCCEAAEPLNATVSSSKLHLYRANYSPLPHLAGYVCVKWSKLTVVSRAVRFRTCVEKRRVVMASGPVLRREELSWQADLC</sequence>
<evidence type="ECO:0000313" key="1">
    <source>
        <dbReference type="EMBL" id="CAJ1962652.1"/>
    </source>
</evidence>
<name>A0AA86T116_9FABA</name>
<dbReference type="AlphaFoldDB" id="A0AA86T116"/>
<dbReference type="Proteomes" id="UP001189624">
    <property type="component" value="Chromosome 6"/>
</dbReference>
<keyword evidence="2" id="KW-1185">Reference proteome</keyword>
<protein>
    <submittedName>
        <fullName evidence="1">Uncharacterized protein</fullName>
    </submittedName>
</protein>